<comment type="caution">
    <text evidence="3">The sequence shown here is derived from an EMBL/GenBank/DDBJ whole genome shotgun (WGS) entry which is preliminary data.</text>
</comment>
<dbReference type="OrthoDB" id="9804196at2"/>
<dbReference type="InterPro" id="IPR001296">
    <property type="entry name" value="Glyco_trans_1"/>
</dbReference>
<keyword evidence="4" id="KW-1185">Reference proteome</keyword>
<dbReference type="InterPro" id="IPR028098">
    <property type="entry name" value="Glyco_trans_4-like_N"/>
</dbReference>
<dbReference type="Gene3D" id="3.40.50.2000">
    <property type="entry name" value="Glycogen Phosphorylase B"/>
    <property type="match status" value="2"/>
</dbReference>
<dbReference type="PANTHER" id="PTHR45947">
    <property type="entry name" value="SULFOQUINOVOSYL TRANSFERASE SQD2"/>
    <property type="match status" value="1"/>
</dbReference>
<dbReference type="RefSeq" id="WP_007938373.1">
    <property type="nucleotide sequence ID" value="NZ_AKVJ01000076.1"/>
</dbReference>
<evidence type="ECO:0000259" key="1">
    <source>
        <dbReference type="Pfam" id="PF00534"/>
    </source>
</evidence>
<feature type="domain" description="Glycosyl transferase family 1" evidence="1">
    <location>
        <begin position="220"/>
        <end position="390"/>
    </location>
</feature>
<reference evidence="3 4" key="1">
    <citation type="journal article" date="2012" name="J. Bacteriol.">
        <title>Draft Genome Sequences for Two Metal-Reducing Pelosinus fermentans Strains Isolated from a Cr(VI)-Contaminated Site and for Type Strain R7.</title>
        <authorList>
            <person name="Brown S.D."/>
            <person name="Podar M."/>
            <person name="Klingeman D.M."/>
            <person name="Johnson C.M."/>
            <person name="Yang Z.K."/>
            <person name="Utturkar S.M."/>
            <person name="Land M.L."/>
            <person name="Mosher J.J."/>
            <person name="Hurt R.A.Jr."/>
            <person name="Phelps T.J."/>
            <person name="Palumbo A.V."/>
            <person name="Arkin A.P."/>
            <person name="Hazen T.C."/>
            <person name="Elias D.A."/>
        </authorList>
    </citation>
    <scope>NUCLEOTIDE SEQUENCE [LARGE SCALE GENOMIC DNA]</scope>
    <source>
        <strain evidence="3 4">B4</strain>
    </source>
</reference>
<dbReference type="Pfam" id="PF13439">
    <property type="entry name" value="Glyco_transf_4"/>
    <property type="match status" value="1"/>
</dbReference>
<dbReference type="Pfam" id="PF00534">
    <property type="entry name" value="Glycos_transf_1"/>
    <property type="match status" value="1"/>
</dbReference>
<dbReference type="Proteomes" id="UP000004324">
    <property type="component" value="Unassembled WGS sequence"/>
</dbReference>
<feature type="domain" description="Glycosyltransferase subfamily 4-like N-terminal" evidence="2">
    <location>
        <begin position="27"/>
        <end position="204"/>
    </location>
</feature>
<accession>I9L5Q0</accession>
<dbReference type="InterPro" id="IPR050194">
    <property type="entry name" value="Glycosyltransferase_grp1"/>
</dbReference>
<evidence type="ECO:0000313" key="4">
    <source>
        <dbReference type="Proteomes" id="UP000004324"/>
    </source>
</evidence>
<dbReference type="AlphaFoldDB" id="I9L5Q0"/>
<sequence>MMTNKKKVMFISYHGDPLEKLGGIQSGGQNTYVKEVVSSLESLGLVADVFTHWSDPAAPQIQLIGKKSRVIRLEAGQKGFQPKQLLYTMLPNFIKDITAFMQSPYQYSLIHSNYWLSGTVGRYLKNKYSLPLVHTSHSLGIVRKNAVGQLQNNISAIRIESEKELLQKADCIIATTSTEENLLHEFYQVELKKIKIVPCGVNTDIFRPLQHDAAIGYNSNNHKILLFVGRFEENKGLAILLQAIVALRKKYPQAINNLRLLIGGGDPLNIPETSISVEKKQYQHFINQHSLADHIQFLGPLKHEELAQYLSVARATIVPSYYESFGLVAIEAMACGSPVIASDTGGLAHNVLHGKTGLLVEPKNPLLLAEAIHELLINDSLNKWMSKNAAAHAKRFSWLQVAKDLTKIYRGVVACQEDVLNIRQSMY</sequence>
<dbReference type="PATRIC" id="fig|1149862.3.peg.4408"/>
<proteinExistence type="predicted"/>
<gene>
    <name evidence="3" type="ORF">FB4_1378</name>
</gene>
<dbReference type="GO" id="GO:0016757">
    <property type="term" value="F:glycosyltransferase activity"/>
    <property type="evidence" value="ECO:0007669"/>
    <property type="project" value="InterPro"/>
</dbReference>
<keyword evidence="3" id="KW-0808">Transferase</keyword>
<dbReference type="SUPFAM" id="SSF53756">
    <property type="entry name" value="UDP-Glycosyltransferase/glycogen phosphorylase"/>
    <property type="match status" value="1"/>
</dbReference>
<evidence type="ECO:0000313" key="3">
    <source>
        <dbReference type="EMBL" id="EIW15689.1"/>
    </source>
</evidence>
<organism evidence="3 4">
    <name type="scientific">Pelosinus fermentans B4</name>
    <dbReference type="NCBI Taxonomy" id="1149862"/>
    <lineage>
        <taxon>Bacteria</taxon>
        <taxon>Bacillati</taxon>
        <taxon>Bacillota</taxon>
        <taxon>Negativicutes</taxon>
        <taxon>Selenomonadales</taxon>
        <taxon>Sporomusaceae</taxon>
        <taxon>Pelosinus</taxon>
    </lineage>
</organism>
<dbReference type="PANTHER" id="PTHR45947:SF3">
    <property type="entry name" value="SULFOQUINOVOSYL TRANSFERASE SQD2"/>
    <property type="match status" value="1"/>
</dbReference>
<evidence type="ECO:0000259" key="2">
    <source>
        <dbReference type="Pfam" id="PF13439"/>
    </source>
</evidence>
<protein>
    <submittedName>
        <fullName evidence="3">Glycosyl transferase group 1</fullName>
    </submittedName>
</protein>
<dbReference type="EMBL" id="AKVJ01000076">
    <property type="protein sequence ID" value="EIW15689.1"/>
    <property type="molecule type" value="Genomic_DNA"/>
</dbReference>
<name>I9L5Q0_9FIRM</name>